<sequence length="784" mass="89626">METRSSVGPWRAASMALGVFLLLCIASGRVVDAQAPATEEDYPVMYEEWEAKVEGAVTGRNFSFSRWEIYAPTHDRLRVHYGPTWDRQVSIEVLDQGFKYRIAKNTTYPTGYCWTENLTQFEQDFWVSADHAKSTTELLRYTPEAERKVASSPDVRGILCEAWEHDVKIYDSREDKNKTYTLTHHFARSDWNVIEEFSMTDKNVSSPRPLLRLVVDHKDDPGQLDSWDFVGMKPYTYNHNDFNPCNMFAAVRGCGCDLPFRNLTDPQVDPQAPALPGIYGDWAATVEETSVTKNTTISRREIFSFTHKKLRMDWGTGLDKHAMIEDFADGKKFLIVKNSTYATPKCIVMDKNDRSDTNYYLDGESELRPTEYLMGYNATEERYVTGEHAVRGFPVDVWHHEFDFGKSEWDVFHAFAKDDHHHSVYYNRSSIRKKTGPGGEQQRPLARIEVSRRNDTQRRVIWDYIGMEVYEYDAADFNPCFAFGQAVDGCGCGDAHDDDASDAPEFPGLFKQWSAVVQTVNLDRGFSTHRREIYIPGKRVRIDTGYYRERLTKIWNEEEKKSFVVIRNSTYPEGFCSEQSGIGYASKIPSSVSEKTEDGITTSELIQYEQRAGKAHHTHVPGDFKIKGIPVHAFESEVKIRGREYHLHHYFSKQGWTHKYVKGIQGEAYVDTNVYTDIDNLLLRVIAHDKAAGTETIFDFVDYEPYKMSKDDFDPCKITGGVEGCGCDSLVQDLCKMSEEEIGGLAAGLFFIGFIVATLLSCVWCKFKKSRRPGAYAKYNDNGI</sequence>
<feature type="transmembrane region" description="Helical" evidence="1">
    <location>
        <begin position="742"/>
        <end position="765"/>
    </location>
</feature>
<evidence type="ECO:0000256" key="1">
    <source>
        <dbReference type="SAM" id="Phobius"/>
    </source>
</evidence>
<keyword evidence="2" id="KW-0732">Signal</keyword>
<evidence type="ECO:0000313" key="4">
    <source>
        <dbReference type="Proteomes" id="UP001472866"/>
    </source>
</evidence>
<keyword evidence="4" id="KW-1185">Reference proteome</keyword>
<keyword evidence="1" id="KW-1133">Transmembrane helix</keyword>
<dbReference type="Proteomes" id="UP001472866">
    <property type="component" value="Chromosome 08"/>
</dbReference>
<keyword evidence="1" id="KW-0812">Transmembrane</keyword>
<protein>
    <submittedName>
        <fullName evidence="3">Uncharacterized protein</fullName>
    </submittedName>
</protein>
<feature type="chain" id="PRO_5043365737" evidence="2">
    <location>
        <begin position="29"/>
        <end position="784"/>
    </location>
</feature>
<name>A0AAX4PCG4_9CHLO</name>
<proteinExistence type="predicted"/>
<dbReference type="EMBL" id="CP151508">
    <property type="protein sequence ID" value="WZN63692.1"/>
    <property type="molecule type" value="Genomic_DNA"/>
</dbReference>
<reference evidence="3 4" key="1">
    <citation type="submission" date="2024-03" db="EMBL/GenBank/DDBJ databases">
        <title>Complete genome sequence of the green alga Chloropicon roscoffensis RCC1871.</title>
        <authorList>
            <person name="Lemieux C."/>
            <person name="Pombert J.-F."/>
            <person name="Otis C."/>
            <person name="Turmel M."/>
        </authorList>
    </citation>
    <scope>NUCLEOTIDE SEQUENCE [LARGE SCALE GENOMIC DNA]</scope>
    <source>
        <strain evidence="3 4">RCC1871</strain>
    </source>
</reference>
<keyword evidence="1" id="KW-0472">Membrane</keyword>
<gene>
    <name evidence="3" type="ORF">HKI87_08g52430</name>
</gene>
<accession>A0AAX4PCG4</accession>
<evidence type="ECO:0000313" key="3">
    <source>
        <dbReference type="EMBL" id="WZN63692.1"/>
    </source>
</evidence>
<dbReference type="AlphaFoldDB" id="A0AAX4PCG4"/>
<dbReference type="PANTHER" id="PTHR36902:SF1">
    <property type="entry name" value="ENRICHED IN SURFACE-LABELED PROTEOME PROTEIN 9"/>
    <property type="match status" value="1"/>
</dbReference>
<dbReference type="PANTHER" id="PTHR36902">
    <property type="entry name" value="ENRICHED IN SURFACE-LABELED PROTEOME PROTEIN 9"/>
    <property type="match status" value="1"/>
</dbReference>
<feature type="signal peptide" evidence="2">
    <location>
        <begin position="1"/>
        <end position="28"/>
    </location>
</feature>
<organism evidence="3 4">
    <name type="scientific">Chloropicon roscoffensis</name>
    <dbReference type="NCBI Taxonomy" id="1461544"/>
    <lineage>
        <taxon>Eukaryota</taxon>
        <taxon>Viridiplantae</taxon>
        <taxon>Chlorophyta</taxon>
        <taxon>Chloropicophyceae</taxon>
        <taxon>Chloropicales</taxon>
        <taxon>Chloropicaceae</taxon>
        <taxon>Chloropicon</taxon>
    </lineage>
</organism>
<evidence type="ECO:0000256" key="2">
    <source>
        <dbReference type="SAM" id="SignalP"/>
    </source>
</evidence>